<reference evidence="2 3" key="1">
    <citation type="submission" date="2018-06" db="EMBL/GenBank/DDBJ databases">
        <authorList>
            <consortium name="Pathogen Informatics"/>
            <person name="Doyle S."/>
        </authorList>
    </citation>
    <scope>NUCLEOTIDE SEQUENCE [LARGE SCALE GENOMIC DNA]</scope>
    <source>
        <strain evidence="2 3">NCTC13076</strain>
    </source>
</reference>
<evidence type="ECO:0000313" key="2">
    <source>
        <dbReference type="EMBL" id="SPY36301.1"/>
    </source>
</evidence>
<accession>A0A2X1X3R6</accession>
<feature type="coiled-coil region" evidence="1">
    <location>
        <begin position="3"/>
        <end position="37"/>
    </location>
</feature>
<keyword evidence="1" id="KW-0175">Coiled coil</keyword>
<dbReference type="EMBL" id="UATM01000018">
    <property type="protein sequence ID" value="SPY36301.1"/>
    <property type="molecule type" value="Genomic_DNA"/>
</dbReference>
<dbReference type="SUPFAM" id="SSF75712">
    <property type="entry name" value="Rad50 coiled-coil Zn hook"/>
    <property type="match status" value="1"/>
</dbReference>
<protein>
    <submittedName>
        <fullName evidence="2">Uncharacterized protein</fullName>
    </submittedName>
</protein>
<sequence>MLLKDFSSNLERIKNNYKLENNNLKDIESSIKNYTESYENTILEIGVCPFCYSEINDESIEHIKYHLRND</sequence>
<dbReference type="Proteomes" id="UP000250070">
    <property type="component" value="Unassembled WGS sequence"/>
</dbReference>
<gene>
    <name evidence="2" type="ORF">NCTC13076_00229</name>
</gene>
<evidence type="ECO:0000256" key="1">
    <source>
        <dbReference type="SAM" id="Coils"/>
    </source>
</evidence>
<dbReference type="AlphaFoldDB" id="A0A2X1X3R6"/>
<evidence type="ECO:0000313" key="3">
    <source>
        <dbReference type="Proteomes" id="UP000250070"/>
    </source>
</evidence>
<organism evidence="2 3">
    <name type="scientific">Peptoniphilus harei</name>
    <dbReference type="NCBI Taxonomy" id="54005"/>
    <lineage>
        <taxon>Bacteria</taxon>
        <taxon>Bacillati</taxon>
        <taxon>Bacillota</taxon>
        <taxon>Tissierellia</taxon>
        <taxon>Tissierellales</taxon>
        <taxon>Peptoniphilaceae</taxon>
        <taxon>Peptoniphilus</taxon>
    </lineage>
</organism>
<name>A0A2X1X3R6_9FIRM</name>
<proteinExistence type="predicted"/>